<keyword evidence="2" id="KW-0004">4Fe-4S</keyword>
<dbReference type="PROSITE" id="PS00551">
    <property type="entry name" value="MOLYBDOPTERIN_PROK_1"/>
    <property type="match status" value="1"/>
</dbReference>
<reference evidence="9" key="1">
    <citation type="submission" date="2016-11" db="EMBL/GenBank/DDBJ databases">
        <title>Complete Genome Sequence of alachlor-degrading Sphingomonas sp. strain JJ-A5.</title>
        <authorList>
            <person name="Lee H."/>
            <person name="Ka J.-O."/>
        </authorList>
    </citation>
    <scope>NUCLEOTIDE SEQUENCE [LARGE SCALE GENOMIC DNA]</scope>
    <source>
        <strain evidence="9">JJ-A5</strain>
    </source>
</reference>
<name>A0A1L3ZZH8_9SPHN</name>
<dbReference type="Proteomes" id="UP000182063">
    <property type="component" value="Chromosome"/>
</dbReference>
<dbReference type="KEGG" id="sphj:BSL82_08595"/>
<dbReference type="SUPFAM" id="SSF53706">
    <property type="entry name" value="Formate dehydrogenase/DMSO reductase, domains 1-3"/>
    <property type="match status" value="1"/>
</dbReference>
<evidence type="ECO:0000256" key="6">
    <source>
        <dbReference type="SAM" id="MobiDB-lite"/>
    </source>
</evidence>
<keyword evidence="9" id="KW-1185">Reference proteome</keyword>
<dbReference type="GO" id="GO:0051539">
    <property type="term" value="F:4 iron, 4 sulfur cluster binding"/>
    <property type="evidence" value="ECO:0007669"/>
    <property type="project" value="UniProtKB-KW"/>
</dbReference>
<dbReference type="InterPro" id="IPR006657">
    <property type="entry name" value="MoPterin_dinucl-bd_dom"/>
</dbReference>
<evidence type="ECO:0000256" key="3">
    <source>
        <dbReference type="ARBA" id="ARBA00022723"/>
    </source>
</evidence>
<protein>
    <recommendedName>
        <fullName evidence="7">4Fe-4S Mo/W bis-MGD-type domain-containing protein</fullName>
    </recommendedName>
</protein>
<accession>A0A1L3ZZH8</accession>
<sequence length="726" mass="78326">MRPALCRLCGSYCPILVTVEKGRATKVTGDRNAPLYEGYTCPKGRALPEHHNGPSRLLSSRKRGPDGTYAPISSDDAMDEIAQRVQSIIARHGPRSVALYWGTGLCTFPQNVNIAAAWMEAIGSPMVFGATAIDKPGAPIAQALHGHWPAGHPPFEEAEAWILIGLNPLISRSGGFPPNNPGLRLKEAVDRRGMKLIVIDPRETETAGRADLHLQARPGSDPAILAAMIHVILRERLQDSAFLDENVMGLASLKAVTDDFPPERAGAMAGVDPAAIEETARIFANSRYAGIGTGVGPSFSLTGTLTDYLASCLMTLCGFWSRAGDRVTKPHVLLPAYQPRAEPMAPFPAWGTGERLRMRGLGYNAAGMPTGALPDEILTEGEGRVRALFCMAGNPMMAWPDQHRAFAALKSLDLLVTADLEMSATARISDYVIAPKLTLEMPGTSALVESAKYYGHNRGIEGPYGRYFPAVVAPPEGADVIADWELYYGLAQRMGLQLAMKTAFGIGQHLEIETQIDLLDMVSKPTDDDLIALGCRKSRVPLDVVKSYPHGRMFNEAQLRVLPRTAECEARLDIGNVRMMAELAAFQPPPFGGSEASHRIFMMVSRRTNRMMNSSGRLNPKLAPLEPTNPAFLHPDDIADLRLVPSGQVEITSRHGSITAIVQPDAGLLRGCLSITQGFGGNPDETDDPEGLGCNTGRLLSADAEFDPISGIPRMGAVPVRISKRP</sequence>
<dbReference type="Pfam" id="PF00384">
    <property type="entry name" value="Molybdopterin"/>
    <property type="match status" value="1"/>
</dbReference>
<dbReference type="Pfam" id="PF01568">
    <property type="entry name" value="Molydop_binding"/>
    <property type="match status" value="1"/>
</dbReference>
<organism evidence="8 9">
    <name type="scientific">Tardibacter chloracetimidivorans</name>
    <dbReference type="NCBI Taxonomy" id="1921510"/>
    <lineage>
        <taxon>Bacteria</taxon>
        <taxon>Pseudomonadati</taxon>
        <taxon>Pseudomonadota</taxon>
        <taxon>Alphaproteobacteria</taxon>
        <taxon>Sphingomonadales</taxon>
        <taxon>Sphingomonadaceae</taxon>
        <taxon>Tardibacter</taxon>
    </lineage>
</organism>
<dbReference type="EMBL" id="CP018221">
    <property type="protein sequence ID" value="API61041.1"/>
    <property type="molecule type" value="Genomic_DNA"/>
</dbReference>
<evidence type="ECO:0000256" key="4">
    <source>
        <dbReference type="ARBA" id="ARBA00023004"/>
    </source>
</evidence>
<comment type="similarity">
    <text evidence="1">Belongs to the prokaryotic molybdopterin-containing oxidoreductase family.</text>
</comment>
<evidence type="ECO:0000259" key="7">
    <source>
        <dbReference type="PROSITE" id="PS51669"/>
    </source>
</evidence>
<dbReference type="InterPro" id="IPR009010">
    <property type="entry name" value="Asp_de-COase-like_dom_sf"/>
</dbReference>
<dbReference type="SMART" id="SM00926">
    <property type="entry name" value="Molybdop_Fe4S4"/>
    <property type="match status" value="1"/>
</dbReference>
<dbReference type="GO" id="GO:0046872">
    <property type="term" value="F:metal ion binding"/>
    <property type="evidence" value="ECO:0007669"/>
    <property type="project" value="UniProtKB-KW"/>
</dbReference>
<proteinExistence type="inferred from homology"/>
<dbReference type="InterPro" id="IPR027467">
    <property type="entry name" value="MopterinOxRdtase_cofactor_BS"/>
</dbReference>
<dbReference type="AlphaFoldDB" id="A0A1L3ZZH8"/>
<dbReference type="STRING" id="1921510.BSL82_08595"/>
<dbReference type="PANTHER" id="PTHR43742:SF6">
    <property type="entry name" value="OXIDOREDUCTASE YYAE-RELATED"/>
    <property type="match status" value="1"/>
</dbReference>
<keyword evidence="5" id="KW-0411">Iron-sulfur</keyword>
<gene>
    <name evidence="8" type="ORF">BSL82_08595</name>
</gene>
<evidence type="ECO:0000313" key="9">
    <source>
        <dbReference type="Proteomes" id="UP000182063"/>
    </source>
</evidence>
<dbReference type="PROSITE" id="PS51669">
    <property type="entry name" value="4FE4S_MOW_BIS_MGD"/>
    <property type="match status" value="1"/>
</dbReference>
<dbReference type="InterPro" id="IPR050612">
    <property type="entry name" value="Prok_Mopterin_Oxidored"/>
</dbReference>
<evidence type="ECO:0000256" key="1">
    <source>
        <dbReference type="ARBA" id="ARBA00010312"/>
    </source>
</evidence>
<dbReference type="Gene3D" id="2.20.25.90">
    <property type="entry name" value="ADC-like domains"/>
    <property type="match status" value="1"/>
</dbReference>
<dbReference type="GO" id="GO:0016491">
    <property type="term" value="F:oxidoreductase activity"/>
    <property type="evidence" value="ECO:0007669"/>
    <property type="project" value="InterPro"/>
</dbReference>
<dbReference type="GO" id="GO:0043546">
    <property type="term" value="F:molybdopterin cofactor binding"/>
    <property type="evidence" value="ECO:0007669"/>
    <property type="project" value="InterPro"/>
</dbReference>
<evidence type="ECO:0000313" key="8">
    <source>
        <dbReference type="EMBL" id="API61041.1"/>
    </source>
</evidence>
<dbReference type="Gene3D" id="2.40.40.20">
    <property type="match status" value="1"/>
</dbReference>
<dbReference type="InterPro" id="IPR006656">
    <property type="entry name" value="Mopterin_OxRdtase"/>
</dbReference>
<dbReference type="SUPFAM" id="SSF50692">
    <property type="entry name" value="ADC-like"/>
    <property type="match status" value="1"/>
</dbReference>
<evidence type="ECO:0000256" key="2">
    <source>
        <dbReference type="ARBA" id="ARBA00022485"/>
    </source>
</evidence>
<feature type="domain" description="4Fe-4S Mo/W bis-MGD-type" evidence="7">
    <location>
        <begin position="1"/>
        <end position="55"/>
    </location>
</feature>
<keyword evidence="3" id="KW-0479">Metal-binding</keyword>
<feature type="region of interest" description="Disordered" evidence="6">
    <location>
        <begin position="45"/>
        <end position="73"/>
    </location>
</feature>
<keyword evidence="4" id="KW-0408">Iron</keyword>
<dbReference type="Gene3D" id="3.40.228.10">
    <property type="entry name" value="Dimethylsulfoxide Reductase, domain 2"/>
    <property type="match status" value="1"/>
</dbReference>
<dbReference type="Gene3D" id="3.40.50.740">
    <property type="match status" value="1"/>
</dbReference>
<dbReference type="Pfam" id="PF04879">
    <property type="entry name" value="Molybdop_Fe4S4"/>
    <property type="match status" value="1"/>
</dbReference>
<dbReference type="InterPro" id="IPR006963">
    <property type="entry name" value="Mopterin_OxRdtase_4Fe-4S_dom"/>
</dbReference>
<dbReference type="PANTHER" id="PTHR43742">
    <property type="entry name" value="TRIMETHYLAMINE-N-OXIDE REDUCTASE"/>
    <property type="match status" value="1"/>
</dbReference>
<evidence type="ECO:0000256" key="5">
    <source>
        <dbReference type="ARBA" id="ARBA00023014"/>
    </source>
</evidence>